<feature type="coiled-coil region" evidence="1">
    <location>
        <begin position="28"/>
        <end position="58"/>
    </location>
</feature>
<gene>
    <name evidence="2" type="ORF">AMAG_03026</name>
</gene>
<protein>
    <submittedName>
        <fullName evidence="2">Uncharacterized protein</fullName>
    </submittedName>
</protein>
<sequence>MPPKRRHDDDDDATAGLLRDLAKNHAKLQALAQEDQDLDAEIQELAQLSKVLAELDALHDQDPTTTKDTAPVTIQLDPLLLPVPARGRHALTPYIQCTASVARDAALARLVHVFEDSASAAGAAGPCREGILSEALGPPAWTWDVPVQPSVTPFPIIVSAALANLLPFSGQLVYLPVPDARRTLDILHYAGPQPVRALNPNGESPLSASDLMAEYLKHIPPSAPHPTPCHPQPPKPRSPVLESAVTLTARATVAPRLLAILLGDGAAPASALVASANASLYLPLAHDSPRVDLAVASVNESTLAVSVRTTAPAMWHVKAALVERLLALRTAPVPKVEVSDADRTVLAAEVGLARSVTDWVAVVELAEDVIGAIPGPFVFDEEGEAMVVT</sequence>
<keyword evidence="1" id="KW-0175">Coiled coil</keyword>
<dbReference type="EMBL" id="GG745331">
    <property type="protein sequence ID" value="KNE57298.1"/>
    <property type="molecule type" value="Genomic_DNA"/>
</dbReference>
<evidence type="ECO:0000313" key="3">
    <source>
        <dbReference type="Proteomes" id="UP000054350"/>
    </source>
</evidence>
<reference evidence="2 3" key="1">
    <citation type="submission" date="2009-11" db="EMBL/GenBank/DDBJ databases">
        <title>Annotation of Allomyces macrogynus ATCC 38327.</title>
        <authorList>
            <consortium name="The Broad Institute Genome Sequencing Platform"/>
            <person name="Russ C."/>
            <person name="Cuomo C."/>
            <person name="Burger G."/>
            <person name="Gray M.W."/>
            <person name="Holland P.W.H."/>
            <person name="King N."/>
            <person name="Lang F.B.F."/>
            <person name="Roger A.J."/>
            <person name="Ruiz-Trillo I."/>
            <person name="Young S.K."/>
            <person name="Zeng Q."/>
            <person name="Gargeya S."/>
            <person name="Fitzgerald M."/>
            <person name="Haas B."/>
            <person name="Abouelleil A."/>
            <person name="Alvarado L."/>
            <person name="Arachchi H.M."/>
            <person name="Berlin A."/>
            <person name="Chapman S.B."/>
            <person name="Gearin G."/>
            <person name="Goldberg J."/>
            <person name="Griggs A."/>
            <person name="Gujja S."/>
            <person name="Hansen M."/>
            <person name="Heiman D."/>
            <person name="Howarth C."/>
            <person name="Larimer J."/>
            <person name="Lui A."/>
            <person name="MacDonald P.J.P."/>
            <person name="McCowen C."/>
            <person name="Montmayeur A."/>
            <person name="Murphy C."/>
            <person name="Neiman D."/>
            <person name="Pearson M."/>
            <person name="Priest M."/>
            <person name="Roberts A."/>
            <person name="Saif S."/>
            <person name="Shea T."/>
            <person name="Sisk P."/>
            <person name="Stolte C."/>
            <person name="Sykes S."/>
            <person name="Wortman J."/>
            <person name="Nusbaum C."/>
            <person name="Birren B."/>
        </authorList>
    </citation>
    <scope>NUCLEOTIDE SEQUENCE [LARGE SCALE GENOMIC DNA]</scope>
    <source>
        <strain evidence="2 3">ATCC 38327</strain>
    </source>
</reference>
<name>A0A0L0S428_ALLM3</name>
<evidence type="ECO:0000256" key="1">
    <source>
        <dbReference type="SAM" id="Coils"/>
    </source>
</evidence>
<evidence type="ECO:0000313" key="2">
    <source>
        <dbReference type="EMBL" id="KNE57298.1"/>
    </source>
</evidence>
<dbReference type="VEuPathDB" id="FungiDB:AMAG_03026"/>
<dbReference type="Proteomes" id="UP000054350">
    <property type="component" value="Unassembled WGS sequence"/>
</dbReference>
<organism evidence="2 3">
    <name type="scientific">Allomyces macrogynus (strain ATCC 38327)</name>
    <name type="common">Allomyces javanicus var. macrogynus</name>
    <dbReference type="NCBI Taxonomy" id="578462"/>
    <lineage>
        <taxon>Eukaryota</taxon>
        <taxon>Fungi</taxon>
        <taxon>Fungi incertae sedis</taxon>
        <taxon>Blastocladiomycota</taxon>
        <taxon>Blastocladiomycetes</taxon>
        <taxon>Blastocladiales</taxon>
        <taxon>Blastocladiaceae</taxon>
        <taxon>Allomyces</taxon>
    </lineage>
</organism>
<dbReference type="AlphaFoldDB" id="A0A0L0S428"/>
<keyword evidence="3" id="KW-1185">Reference proteome</keyword>
<dbReference type="OrthoDB" id="10333328at2759"/>
<accession>A0A0L0S428</accession>
<proteinExistence type="predicted"/>
<reference evidence="3" key="2">
    <citation type="submission" date="2009-11" db="EMBL/GenBank/DDBJ databases">
        <title>The Genome Sequence of Allomyces macrogynus strain ATCC 38327.</title>
        <authorList>
            <consortium name="The Broad Institute Genome Sequencing Platform"/>
            <person name="Russ C."/>
            <person name="Cuomo C."/>
            <person name="Shea T."/>
            <person name="Young S.K."/>
            <person name="Zeng Q."/>
            <person name="Koehrsen M."/>
            <person name="Haas B."/>
            <person name="Borodovsky M."/>
            <person name="Guigo R."/>
            <person name="Alvarado L."/>
            <person name="Berlin A."/>
            <person name="Borenstein D."/>
            <person name="Chen Z."/>
            <person name="Engels R."/>
            <person name="Freedman E."/>
            <person name="Gellesch M."/>
            <person name="Goldberg J."/>
            <person name="Griggs A."/>
            <person name="Gujja S."/>
            <person name="Heiman D."/>
            <person name="Hepburn T."/>
            <person name="Howarth C."/>
            <person name="Jen D."/>
            <person name="Larson L."/>
            <person name="Lewis B."/>
            <person name="Mehta T."/>
            <person name="Park D."/>
            <person name="Pearson M."/>
            <person name="Roberts A."/>
            <person name="Saif S."/>
            <person name="Shenoy N."/>
            <person name="Sisk P."/>
            <person name="Stolte C."/>
            <person name="Sykes S."/>
            <person name="Walk T."/>
            <person name="White J."/>
            <person name="Yandava C."/>
            <person name="Burger G."/>
            <person name="Gray M.W."/>
            <person name="Holland P.W.H."/>
            <person name="King N."/>
            <person name="Lang F.B.F."/>
            <person name="Roger A.J."/>
            <person name="Ruiz-Trillo I."/>
            <person name="Lander E."/>
            <person name="Nusbaum C."/>
        </authorList>
    </citation>
    <scope>NUCLEOTIDE SEQUENCE [LARGE SCALE GENOMIC DNA]</scope>
    <source>
        <strain evidence="3">ATCC 38327</strain>
    </source>
</reference>